<proteinExistence type="predicted"/>
<feature type="domain" description="WW" evidence="2">
    <location>
        <begin position="42"/>
        <end position="76"/>
    </location>
</feature>
<feature type="region of interest" description="Disordered" evidence="1">
    <location>
        <begin position="1"/>
        <end position="49"/>
    </location>
</feature>
<gene>
    <name evidence="3" type="ORF">INT48_007303</name>
</gene>
<dbReference type="OrthoDB" id="2444812at2759"/>
<dbReference type="Proteomes" id="UP000613177">
    <property type="component" value="Unassembled WGS sequence"/>
</dbReference>
<name>A0A8H7SMV5_9FUNG</name>
<evidence type="ECO:0000256" key="1">
    <source>
        <dbReference type="SAM" id="MobiDB-lite"/>
    </source>
</evidence>
<dbReference type="Gene3D" id="2.20.70.10">
    <property type="match status" value="1"/>
</dbReference>
<keyword evidence="4" id="KW-1185">Reference proteome</keyword>
<dbReference type="CDD" id="cd00201">
    <property type="entry name" value="WW"/>
    <property type="match status" value="1"/>
</dbReference>
<sequence length="229" mass="26955">MSSPKETIESKEDFQETKQVEDKSSDNSKDKSTEDKEDTSNPESSSLWTAVWDDNAQAYYWWNTETNETTWINPEQPIADYSVATPAVMEPSNPLDFLLDRIDTDVKKQLDGEEPSRSPSYQSYDQYFEPSEASYATTAHFNSRTGRFTTQEDASRLNPDNLTIENRATRQMQFYFDVDRYTEERNMQREYTADGRVGKKKQLTRKEVEYFKKMKKEKKSKKAREWLMQ</sequence>
<comment type="caution">
    <text evidence="3">The sequence shown here is derived from an EMBL/GenBank/DDBJ whole genome shotgun (WGS) entry which is preliminary data.</text>
</comment>
<evidence type="ECO:0000313" key="3">
    <source>
        <dbReference type="EMBL" id="KAG2232399.1"/>
    </source>
</evidence>
<evidence type="ECO:0000313" key="4">
    <source>
        <dbReference type="Proteomes" id="UP000613177"/>
    </source>
</evidence>
<protein>
    <recommendedName>
        <fullName evidence="2">WW domain-containing protein</fullName>
    </recommendedName>
</protein>
<dbReference type="InterPro" id="IPR001202">
    <property type="entry name" value="WW_dom"/>
</dbReference>
<reference evidence="3" key="1">
    <citation type="submission" date="2021-01" db="EMBL/GenBank/DDBJ databases">
        <title>Metabolic potential, ecology and presence of endohyphal bacteria is reflected in genomic diversity of Mucoromycotina.</title>
        <authorList>
            <person name="Muszewska A."/>
            <person name="Okrasinska A."/>
            <person name="Steczkiewicz K."/>
            <person name="Drgas O."/>
            <person name="Orlowska M."/>
            <person name="Perlinska-Lenart U."/>
            <person name="Aleksandrzak-Piekarczyk T."/>
            <person name="Szatraj K."/>
            <person name="Zielenkiewicz U."/>
            <person name="Pilsyk S."/>
            <person name="Malc E."/>
            <person name="Mieczkowski P."/>
            <person name="Kruszewska J.S."/>
            <person name="Biernat P."/>
            <person name="Pawlowska J."/>
        </authorList>
    </citation>
    <scope>NUCLEOTIDE SEQUENCE</scope>
    <source>
        <strain evidence="3">WA0000018081</strain>
    </source>
</reference>
<accession>A0A8H7SMV5</accession>
<dbReference type="EMBL" id="JAEPRE010000113">
    <property type="protein sequence ID" value="KAG2232399.1"/>
    <property type="molecule type" value="Genomic_DNA"/>
</dbReference>
<dbReference type="InterPro" id="IPR036020">
    <property type="entry name" value="WW_dom_sf"/>
</dbReference>
<dbReference type="SUPFAM" id="SSF51045">
    <property type="entry name" value="WW domain"/>
    <property type="match status" value="1"/>
</dbReference>
<dbReference type="AlphaFoldDB" id="A0A8H7SMV5"/>
<organism evidence="3 4">
    <name type="scientific">Thamnidium elegans</name>
    <dbReference type="NCBI Taxonomy" id="101142"/>
    <lineage>
        <taxon>Eukaryota</taxon>
        <taxon>Fungi</taxon>
        <taxon>Fungi incertae sedis</taxon>
        <taxon>Mucoromycota</taxon>
        <taxon>Mucoromycotina</taxon>
        <taxon>Mucoromycetes</taxon>
        <taxon>Mucorales</taxon>
        <taxon>Mucorineae</taxon>
        <taxon>Mucoraceae</taxon>
        <taxon>Thamnidium</taxon>
    </lineage>
</organism>
<dbReference type="PROSITE" id="PS50020">
    <property type="entry name" value="WW_DOMAIN_2"/>
    <property type="match status" value="1"/>
</dbReference>
<dbReference type="PROSITE" id="PS01159">
    <property type="entry name" value="WW_DOMAIN_1"/>
    <property type="match status" value="1"/>
</dbReference>
<evidence type="ECO:0000259" key="2">
    <source>
        <dbReference type="PROSITE" id="PS50020"/>
    </source>
</evidence>
<feature type="compositionally biased region" description="Basic and acidic residues" evidence="1">
    <location>
        <begin position="1"/>
        <end position="34"/>
    </location>
</feature>